<organism evidence="1 2">
    <name type="scientific">Salinisphaera shabanensis E1L3A</name>
    <dbReference type="NCBI Taxonomy" id="1033802"/>
    <lineage>
        <taxon>Bacteria</taxon>
        <taxon>Pseudomonadati</taxon>
        <taxon>Pseudomonadota</taxon>
        <taxon>Gammaproteobacteria</taxon>
        <taxon>Salinisphaerales</taxon>
        <taxon>Salinisphaeraceae</taxon>
        <taxon>Salinisphaera</taxon>
    </lineage>
</organism>
<evidence type="ECO:0008006" key="3">
    <source>
        <dbReference type="Google" id="ProtNLM"/>
    </source>
</evidence>
<keyword evidence="2" id="KW-1185">Reference proteome</keyword>
<dbReference type="InterPro" id="IPR038282">
    <property type="entry name" value="DUF2267_sf"/>
</dbReference>
<dbReference type="Pfam" id="PF10025">
    <property type="entry name" value="DUF2267"/>
    <property type="match status" value="1"/>
</dbReference>
<dbReference type="RefSeq" id="WP_006913793.1">
    <property type="nucleotide sequence ID" value="NZ_AFNV02000005.1"/>
</dbReference>
<dbReference type="OrthoDB" id="7062840at2"/>
<gene>
    <name evidence="1" type="ORF">SSPSH_000963</name>
</gene>
<proteinExistence type="predicted"/>
<protein>
    <recommendedName>
        <fullName evidence="3">DUF2267 domain-containing protein</fullName>
    </recommendedName>
</protein>
<reference evidence="1 2" key="2">
    <citation type="journal article" date="2013" name="PLoS ONE">
        <title>INDIGO - INtegrated Data Warehouse of MIcrobial GenOmes with Examples from the Red Sea Extremophiles.</title>
        <authorList>
            <person name="Alam I."/>
            <person name="Antunes A."/>
            <person name="Kamau A.A."/>
            <person name="Ba Alawi W."/>
            <person name="Kalkatawi M."/>
            <person name="Stingl U."/>
            <person name="Bajic V.B."/>
        </authorList>
    </citation>
    <scope>NUCLEOTIDE SEQUENCE [LARGE SCALE GENOMIC DNA]</scope>
    <source>
        <strain evidence="1 2">E1L3A</strain>
    </source>
</reference>
<dbReference type="Proteomes" id="UP000006242">
    <property type="component" value="Unassembled WGS sequence"/>
</dbReference>
<sequence>MQTEDFIARVEQAEGVNDRTVATNVTYATIESLCLHLPQEEIRQLTSQLPAELSQSALKGGQQQTGDAQSTVALDDFYSEVATRANMDANDVREPVRAVINTLKQAVTTGEFVDVTFDLPPELNTLLAS</sequence>
<dbReference type="EMBL" id="AFNV02000005">
    <property type="protein sequence ID" value="ERJ20099.1"/>
    <property type="molecule type" value="Genomic_DNA"/>
</dbReference>
<reference evidence="1 2" key="1">
    <citation type="journal article" date="2011" name="J. Bacteriol.">
        <title>Genome sequence of Salinisphaera shabanensis, a gammaproteobacterium from the harsh, variable environment of the brine-seawater interface of the Shaban Deep in the Red Sea.</title>
        <authorList>
            <person name="Antunes A."/>
            <person name="Alam I."/>
            <person name="Bajic V.B."/>
            <person name="Stingl U."/>
        </authorList>
    </citation>
    <scope>NUCLEOTIDE SEQUENCE [LARGE SCALE GENOMIC DNA]</scope>
    <source>
        <strain evidence="1 2">E1L3A</strain>
    </source>
</reference>
<accession>F7Q8T1</accession>
<dbReference type="Gene3D" id="1.10.490.110">
    <property type="entry name" value="Uncharacterized conserved protein DUF2267"/>
    <property type="match status" value="1"/>
</dbReference>
<evidence type="ECO:0000313" key="2">
    <source>
        <dbReference type="Proteomes" id="UP000006242"/>
    </source>
</evidence>
<dbReference type="InterPro" id="IPR018727">
    <property type="entry name" value="DUF2267"/>
</dbReference>
<name>F7Q8T1_9GAMM</name>
<comment type="caution">
    <text evidence="1">The sequence shown here is derived from an EMBL/GenBank/DDBJ whole genome shotgun (WGS) entry which is preliminary data.</text>
</comment>
<dbReference type="AlphaFoldDB" id="F7Q8T1"/>
<dbReference type="eggNOG" id="COG5502">
    <property type="taxonomic scope" value="Bacteria"/>
</dbReference>
<dbReference type="STRING" id="1033802.SSPSH_000963"/>
<evidence type="ECO:0000313" key="1">
    <source>
        <dbReference type="EMBL" id="ERJ20099.1"/>
    </source>
</evidence>